<dbReference type="SMART" id="SM00179">
    <property type="entry name" value="EGF_CA"/>
    <property type="match status" value="1"/>
</dbReference>
<keyword evidence="11" id="KW-0391">Immunity</keyword>
<proteinExistence type="predicted"/>
<dbReference type="FunFam" id="2.10.25.10:FF:000059">
    <property type="entry name" value="Mannan-binding lectin serine protease 1"/>
    <property type="match status" value="1"/>
</dbReference>
<evidence type="ECO:0000259" key="15">
    <source>
        <dbReference type="PROSITE" id="PS01180"/>
    </source>
</evidence>
<reference evidence="17" key="1">
    <citation type="submission" date="2025-08" db="UniProtKB">
        <authorList>
            <consortium name="Ensembl"/>
        </authorList>
    </citation>
    <scope>IDENTIFICATION</scope>
</reference>
<keyword evidence="7" id="KW-0732">Signal</keyword>
<evidence type="ECO:0000256" key="2">
    <source>
        <dbReference type="ARBA" id="ARBA00022525"/>
    </source>
</evidence>
<sequence>MYGTLESPNFPEPYPRQLELVWELSVPQGFRIRLDFSHFHLEPSYLCEYDRVTVRHSDSELLGLFCGSESTDTESVPGNAIIKSSSNSLRVNFSSDFSDEDKYSGFRAHYTAEDIDECSEQSDEELVCDHFCHNFLGGFYCSCRHGYQLHHDNRTCSVHCSGAVYRERSGALRSPDFPGPYPKSSYCRFQIQVQPGFKVRLEFGPHFDVEDHPDAACPYDYVKVGPFLSTDDCLNVFQVVSGSAELGLFCGSKSPGLIETNSSSVTVEFHSDDSGENLGWSLNYTTSGLSPGPTLTQQYSFTDHALFTCAPGGDHVQITCLSDGSWSSSAPSCQGEDTHTEESVLKSSVTDFLSRSLLQSYASVWIFSVHLNTGVTRVTAVMTNI</sequence>
<keyword evidence="4" id="KW-0399">Innate immunity</keyword>
<dbReference type="InterPro" id="IPR035976">
    <property type="entry name" value="Sushi/SCR/CCP_sf"/>
</dbReference>
<dbReference type="SUPFAM" id="SSF49854">
    <property type="entry name" value="Spermadhesin, CUB domain"/>
    <property type="match status" value="2"/>
</dbReference>
<dbReference type="SMART" id="SM00042">
    <property type="entry name" value="CUB"/>
    <property type="match status" value="2"/>
</dbReference>
<dbReference type="Pfam" id="PF07645">
    <property type="entry name" value="EGF_CA"/>
    <property type="match status" value="1"/>
</dbReference>
<evidence type="ECO:0000256" key="10">
    <source>
        <dbReference type="ARBA" id="ARBA00022825"/>
    </source>
</evidence>
<keyword evidence="8" id="KW-0677">Repeat</keyword>
<dbReference type="PROSITE" id="PS01180">
    <property type="entry name" value="CUB"/>
    <property type="match status" value="2"/>
</dbReference>
<keyword evidence="10" id="KW-0720">Serine protease</keyword>
<feature type="domain" description="CUB" evidence="15">
    <location>
        <begin position="160"/>
        <end position="287"/>
    </location>
</feature>
<dbReference type="SMART" id="SM00181">
    <property type="entry name" value="EGF"/>
    <property type="match status" value="1"/>
</dbReference>
<dbReference type="Gene3D" id="2.10.70.10">
    <property type="entry name" value="Complement Module, domain 1"/>
    <property type="match status" value="1"/>
</dbReference>
<reference evidence="17" key="2">
    <citation type="submission" date="2025-09" db="UniProtKB">
        <authorList>
            <consortium name="Ensembl"/>
        </authorList>
    </citation>
    <scope>IDENTIFICATION</scope>
</reference>
<dbReference type="FunFam" id="2.60.120.290:FF:000012">
    <property type="entry name" value="mannan-binding lectin serine protease 1 isoform X1"/>
    <property type="match status" value="1"/>
</dbReference>
<dbReference type="PROSITE" id="PS01186">
    <property type="entry name" value="EGF_2"/>
    <property type="match status" value="1"/>
</dbReference>
<evidence type="ECO:0000256" key="1">
    <source>
        <dbReference type="ARBA" id="ARBA00004613"/>
    </source>
</evidence>
<evidence type="ECO:0000256" key="14">
    <source>
        <dbReference type="PROSITE-ProRule" id="PRU00302"/>
    </source>
</evidence>
<evidence type="ECO:0008006" key="19">
    <source>
        <dbReference type="Google" id="ProtNLM"/>
    </source>
</evidence>
<comment type="caution">
    <text evidence="14">Lacks conserved residue(s) required for the propagation of feature annotation.</text>
</comment>
<dbReference type="InterPro" id="IPR000742">
    <property type="entry name" value="EGF"/>
</dbReference>
<evidence type="ECO:0000313" key="18">
    <source>
        <dbReference type="Proteomes" id="UP000694523"/>
    </source>
</evidence>
<evidence type="ECO:0000256" key="3">
    <source>
        <dbReference type="ARBA" id="ARBA00022536"/>
    </source>
</evidence>
<dbReference type="InterPro" id="IPR049883">
    <property type="entry name" value="NOTCH1_EGF-like"/>
</dbReference>
<keyword evidence="6" id="KW-0479">Metal-binding</keyword>
<dbReference type="Proteomes" id="UP000694523">
    <property type="component" value="Unplaced"/>
</dbReference>
<keyword evidence="18" id="KW-1185">Reference proteome</keyword>
<dbReference type="PANTHER" id="PTHR24255:SF13">
    <property type="entry name" value="MANNAN-BINDING LECTIN SERINE PROTEASE 1"/>
    <property type="match status" value="1"/>
</dbReference>
<evidence type="ECO:0000256" key="4">
    <source>
        <dbReference type="ARBA" id="ARBA00022588"/>
    </source>
</evidence>
<keyword evidence="14" id="KW-0768">Sushi</keyword>
<feature type="domain" description="CUB" evidence="15">
    <location>
        <begin position="1"/>
        <end position="113"/>
    </location>
</feature>
<evidence type="ECO:0000256" key="12">
    <source>
        <dbReference type="ARBA" id="ARBA00023157"/>
    </source>
</evidence>
<evidence type="ECO:0000313" key="17">
    <source>
        <dbReference type="Ensembl" id="ENSNMLP00000005218.1"/>
    </source>
</evidence>
<dbReference type="GO" id="GO:0004252">
    <property type="term" value="F:serine-type endopeptidase activity"/>
    <property type="evidence" value="ECO:0007669"/>
    <property type="project" value="TreeGrafter"/>
</dbReference>
<feature type="domain" description="Sushi" evidence="16">
    <location>
        <begin position="288"/>
        <end position="335"/>
    </location>
</feature>
<evidence type="ECO:0000256" key="6">
    <source>
        <dbReference type="ARBA" id="ARBA00022723"/>
    </source>
</evidence>
<dbReference type="GO" id="GO:0005615">
    <property type="term" value="C:extracellular space"/>
    <property type="evidence" value="ECO:0007669"/>
    <property type="project" value="TreeGrafter"/>
</dbReference>
<dbReference type="GO" id="GO:0045087">
    <property type="term" value="P:innate immune response"/>
    <property type="evidence" value="ECO:0007669"/>
    <property type="project" value="UniProtKB-KW"/>
</dbReference>
<dbReference type="PANTHER" id="PTHR24255">
    <property type="entry name" value="COMPLEMENT COMPONENT 1, S SUBCOMPONENT-RELATED"/>
    <property type="match status" value="1"/>
</dbReference>
<evidence type="ECO:0000256" key="13">
    <source>
        <dbReference type="PROSITE-ProRule" id="PRU00059"/>
    </source>
</evidence>
<keyword evidence="2" id="KW-0964">Secreted</keyword>
<dbReference type="InterPro" id="IPR001881">
    <property type="entry name" value="EGF-like_Ca-bd_dom"/>
</dbReference>
<comment type="subcellular location">
    <subcellularLocation>
        <location evidence="1">Secreted</location>
    </subcellularLocation>
</comment>
<dbReference type="Gene3D" id="2.10.25.10">
    <property type="entry name" value="Laminin"/>
    <property type="match status" value="1"/>
</dbReference>
<dbReference type="InterPro" id="IPR018097">
    <property type="entry name" value="EGF_Ca-bd_CS"/>
</dbReference>
<keyword evidence="3" id="KW-0245">EGF-like domain</keyword>
<dbReference type="CDD" id="cd00054">
    <property type="entry name" value="EGF_CA"/>
    <property type="match status" value="1"/>
</dbReference>
<dbReference type="GO" id="GO:0006508">
    <property type="term" value="P:proteolysis"/>
    <property type="evidence" value="ECO:0007669"/>
    <property type="project" value="UniProtKB-KW"/>
</dbReference>
<evidence type="ECO:0000256" key="11">
    <source>
        <dbReference type="ARBA" id="ARBA00022859"/>
    </source>
</evidence>
<dbReference type="InterPro" id="IPR000436">
    <property type="entry name" value="Sushi_SCR_CCP_dom"/>
</dbReference>
<keyword evidence="9" id="KW-0378">Hydrolase</keyword>
<dbReference type="Ensembl" id="ENSNMLT00000005990.1">
    <property type="protein sequence ID" value="ENSNMLP00000005218.1"/>
    <property type="gene ID" value="ENSNMLG00000003739.1"/>
</dbReference>
<dbReference type="Pfam" id="PF00431">
    <property type="entry name" value="CUB"/>
    <property type="match status" value="2"/>
</dbReference>
<evidence type="ECO:0000256" key="9">
    <source>
        <dbReference type="ARBA" id="ARBA00022801"/>
    </source>
</evidence>
<evidence type="ECO:0000256" key="8">
    <source>
        <dbReference type="ARBA" id="ARBA00022737"/>
    </source>
</evidence>
<feature type="disulfide bond" evidence="13">
    <location>
        <begin position="160"/>
        <end position="187"/>
    </location>
</feature>
<protein>
    <recommendedName>
        <fullName evidence="19">Mannan-binding lectin serine peptidase 1</fullName>
    </recommendedName>
</protein>
<dbReference type="Gene3D" id="2.60.120.290">
    <property type="entry name" value="Spermadhesin, CUB domain"/>
    <property type="match status" value="2"/>
</dbReference>
<dbReference type="GO" id="GO:0005509">
    <property type="term" value="F:calcium ion binding"/>
    <property type="evidence" value="ECO:0007669"/>
    <property type="project" value="InterPro"/>
</dbReference>
<evidence type="ECO:0000256" key="5">
    <source>
        <dbReference type="ARBA" id="ARBA00022670"/>
    </source>
</evidence>
<dbReference type="SUPFAM" id="SSF57196">
    <property type="entry name" value="EGF/Laminin"/>
    <property type="match status" value="1"/>
</dbReference>
<keyword evidence="12 13" id="KW-1015">Disulfide bond</keyword>
<dbReference type="PROSITE" id="PS01187">
    <property type="entry name" value="EGF_CA"/>
    <property type="match status" value="1"/>
</dbReference>
<evidence type="ECO:0000256" key="7">
    <source>
        <dbReference type="ARBA" id="ARBA00022729"/>
    </source>
</evidence>
<dbReference type="InterPro" id="IPR000859">
    <property type="entry name" value="CUB_dom"/>
</dbReference>
<evidence type="ECO:0000259" key="16">
    <source>
        <dbReference type="PROSITE" id="PS50923"/>
    </source>
</evidence>
<dbReference type="CDD" id="cd00041">
    <property type="entry name" value="CUB"/>
    <property type="match status" value="2"/>
</dbReference>
<dbReference type="SUPFAM" id="SSF57535">
    <property type="entry name" value="Complement control module/SCR domain"/>
    <property type="match status" value="1"/>
</dbReference>
<name>A0A8C6SH36_9GOBI</name>
<dbReference type="CDD" id="cd00033">
    <property type="entry name" value="CCP"/>
    <property type="match status" value="1"/>
</dbReference>
<accession>A0A8C6SH36</accession>
<dbReference type="InterPro" id="IPR035914">
    <property type="entry name" value="Sperma_CUB_dom_sf"/>
</dbReference>
<dbReference type="PROSITE" id="PS50923">
    <property type="entry name" value="SUSHI"/>
    <property type="match status" value="1"/>
</dbReference>
<dbReference type="AlphaFoldDB" id="A0A8C6SH36"/>
<organism evidence="17 18">
    <name type="scientific">Neogobius melanostomus</name>
    <name type="common">round goby</name>
    <dbReference type="NCBI Taxonomy" id="47308"/>
    <lineage>
        <taxon>Eukaryota</taxon>
        <taxon>Metazoa</taxon>
        <taxon>Chordata</taxon>
        <taxon>Craniata</taxon>
        <taxon>Vertebrata</taxon>
        <taxon>Euteleostomi</taxon>
        <taxon>Actinopterygii</taxon>
        <taxon>Neopterygii</taxon>
        <taxon>Teleostei</taxon>
        <taxon>Neoteleostei</taxon>
        <taxon>Acanthomorphata</taxon>
        <taxon>Gobiaria</taxon>
        <taxon>Gobiiformes</taxon>
        <taxon>Gobioidei</taxon>
        <taxon>Gobiidae</taxon>
        <taxon>Benthophilinae</taxon>
        <taxon>Neogobiini</taxon>
        <taxon>Neogobius</taxon>
    </lineage>
</organism>
<keyword evidence="5" id="KW-0645">Protease</keyword>